<gene>
    <name evidence="1" type="ORF">LNTAR_06679</name>
</gene>
<evidence type="ECO:0000313" key="1">
    <source>
        <dbReference type="EMBL" id="EDM26910.1"/>
    </source>
</evidence>
<dbReference type="AlphaFoldDB" id="A6DNG2"/>
<keyword evidence="2" id="KW-1185">Reference proteome</keyword>
<name>A6DNG2_9BACT</name>
<proteinExistence type="predicted"/>
<dbReference type="STRING" id="313628.LNTAR_06679"/>
<comment type="caution">
    <text evidence="1">The sequence shown here is derived from an EMBL/GenBank/DDBJ whole genome shotgun (WGS) entry which is preliminary data.</text>
</comment>
<protein>
    <submittedName>
        <fullName evidence="1">Uncharacterized protein</fullName>
    </submittedName>
</protein>
<sequence>MENKQLESSSVYKDAFYIQKIGNKAVNSVLERNKKKNIDSVFSRDGKIFYKLPSGEITEKSPFKN</sequence>
<dbReference type="RefSeq" id="WP_007279400.1">
    <property type="nucleotide sequence ID" value="NZ_ABCK01000013.1"/>
</dbReference>
<reference evidence="1 2" key="1">
    <citation type="journal article" date="2010" name="J. Bacteriol.">
        <title>Genome sequence of Lentisphaera araneosa HTCC2155T, the type species of the order Lentisphaerales in the phylum Lentisphaerae.</title>
        <authorList>
            <person name="Thrash J.C."/>
            <person name="Cho J.C."/>
            <person name="Vergin K.L."/>
            <person name="Morris R.M."/>
            <person name="Giovannoni S.J."/>
        </authorList>
    </citation>
    <scope>NUCLEOTIDE SEQUENCE [LARGE SCALE GENOMIC DNA]</scope>
    <source>
        <strain evidence="1 2">HTCC2155</strain>
    </source>
</reference>
<dbReference type="OrthoDB" id="981884at2"/>
<organism evidence="1 2">
    <name type="scientific">Lentisphaera araneosa HTCC2155</name>
    <dbReference type="NCBI Taxonomy" id="313628"/>
    <lineage>
        <taxon>Bacteria</taxon>
        <taxon>Pseudomonadati</taxon>
        <taxon>Lentisphaerota</taxon>
        <taxon>Lentisphaeria</taxon>
        <taxon>Lentisphaerales</taxon>
        <taxon>Lentisphaeraceae</taxon>
        <taxon>Lentisphaera</taxon>
    </lineage>
</organism>
<evidence type="ECO:0000313" key="2">
    <source>
        <dbReference type="Proteomes" id="UP000004947"/>
    </source>
</evidence>
<dbReference type="EMBL" id="ABCK01000013">
    <property type="protein sequence ID" value="EDM26910.1"/>
    <property type="molecule type" value="Genomic_DNA"/>
</dbReference>
<accession>A6DNG2</accession>
<dbReference type="Proteomes" id="UP000004947">
    <property type="component" value="Unassembled WGS sequence"/>
</dbReference>